<evidence type="ECO:0000313" key="5">
    <source>
        <dbReference type="Proteomes" id="UP000019132"/>
    </source>
</evidence>
<dbReference type="InterPro" id="IPR029058">
    <property type="entry name" value="AB_hydrolase_fold"/>
</dbReference>
<accession>K3WYG2</accession>
<proteinExistence type="inferred from homology"/>
<evidence type="ECO:0000256" key="1">
    <source>
        <dbReference type="ARBA" id="ARBA00006499"/>
    </source>
</evidence>
<feature type="domain" description="Phospholipase/carboxylesterase/thioesterase" evidence="3">
    <location>
        <begin position="81"/>
        <end position="297"/>
    </location>
</feature>
<dbReference type="eggNOG" id="KOG2112">
    <property type="taxonomic scope" value="Eukaryota"/>
</dbReference>
<dbReference type="SUPFAM" id="SSF53474">
    <property type="entry name" value="alpha/beta-Hydrolases"/>
    <property type="match status" value="1"/>
</dbReference>
<protein>
    <recommendedName>
        <fullName evidence="3">Phospholipase/carboxylesterase/thioesterase domain-containing protein</fullName>
    </recommendedName>
</protein>
<dbReference type="InterPro" id="IPR003140">
    <property type="entry name" value="PLipase/COase/thioEstase"/>
</dbReference>
<organism evidence="4 5">
    <name type="scientific">Globisporangium ultimum (strain ATCC 200006 / CBS 805.95 / DAOM BR144)</name>
    <name type="common">Pythium ultimum</name>
    <dbReference type="NCBI Taxonomy" id="431595"/>
    <lineage>
        <taxon>Eukaryota</taxon>
        <taxon>Sar</taxon>
        <taxon>Stramenopiles</taxon>
        <taxon>Oomycota</taxon>
        <taxon>Peronosporomycetes</taxon>
        <taxon>Pythiales</taxon>
        <taxon>Pythiaceae</taxon>
        <taxon>Globisporangium</taxon>
    </lineage>
</organism>
<dbReference type="AlphaFoldDB" id="K3WYG2"/>
<dbReference type="VEuPathDB" id="FungiDB:PYU1_G009992"/>
<reference evidence="5" key="2">
    <citation type="submission" date="2010-04" db="EMBL/GenBank/DDBJ databases">
        <authorList>
            <person name="Buell R."/>
            <person name="Hamilton J."/>
            <person name="Hostetler J."/>
        </authorList>
    </citation>
    <scope>NUCLEOTIDE SEQUENCE [LARGE SCALE GENOMIC DNA]</scope>
    <source>
        <strain evidence="5">DAOM:BR144</strain>
    </source>
</reference>
<evidence type="ECO:0000256" key="2">
    <source>
        <dbReference type="SAM" id="MobiDB-lite"/>
    </source>
</evidence>
<feature type="compositionally biased region" description="Low complexity" evidence="2">
    <location>
        <begin position="45"/>
        <end position="55"/>
    </location>
</feature>
<dbReference type="OMA" id="VMQFFAR"/>
<feature type="region of interest" description="Disordered" evidence="2">
    <location>
        <begin position="24"/>
        <end position="62"/>
    </location>
</feature>
<dbReference type="Proteomes" id="UP000019132">
    <property type="component" value="Unassembled WGS sequence"/>
</dbReference>
<keyword evidence="5" id="KW-1185">Reference proteome</keyword>
<dbReference type="InParanoid" id="K3WYG2"/>
<dbReference type="PANTHER" id="PTHR10655">
    <property type="entry name" value="LYSOPHOSPHOLIPASE-RELATED"/>
    <property type="match status" value="1"/>
</dbReference>
<name>K3WYG2_GLOUD</name>
<dbReference type="HOGENOM" id="CLU_062889_1_0_1"/>
<dbReference type="Gene3D" id="3.40.50.1820">
    <property type="entry name" value="alpha/beta hydrolase"/>
    <property type="match status" value="1"/>
</dbReference>
<reference evidence="4" key="3">
    <citation type="submission" date="2015-02" db="UniProtKB">
        <authorList>
            <consortium name="EnsemblProtists"/>
        </authorList>
    </citation>
    <scope>IDENTIFICATION</scope>
    <source>
        <strain evidence="4">DAOM BR144</strain>
    </source>
</reference>
<dbReference type="GO" id="GO:0008474">
    <property type="term" value="F:palmitoyl-(protein) hydrolase activity"/>
    <property type="evidence" value="ECO:0007669"/>
    <property type="project" value="TreeGrafter"/>
</dbReference>
<dbReference type="InterPro" id="IPR050565">
    <property type="entry name" value="LYPA1-2/EST-like"/>
</dbReference>
<dbReference type="Pfam" id="PF02230">
    <property type="entry name" value="Abhydrolase_2"/>
    <property type="match status" value="1"/>
</dbReference>
<comment type="similarity">
    <text evidence="1">Belongs to the AB hydrolase superfamily. AB hydrolase 2 family.</text>
</comment>
<evidence type="ECO:0000259" key="3">
    <source>
        <dbReference type="Pfam" id="PF02230"/>
    </source>
</evidence>
<reference evidence="5" key="1">
    <citation type="journal article" date="2010" name="Genome Biol.">
        <title>Genome sequence of the necrotrophic plant pathogen Pythium ultimum reveals original pathogenicity mechanisms and effector repertoire.</title>
        <authorList>
            <person name="Levesque C.A."/>
            <person name="Brouwer H."/>
            <person name="Cano L."/>
            <person name="Hamilton J.P."/>
            <person name="Holt C."/>
            <person name="Huitema E."/>
            <person name="Raffaele S."/>
            <person name="Robideau G.P."/>
            <person name="Thines M."/>
            <person name="Win J."/>
            <person name="Zerillo M.M."/>
            <person name="Beakes G.W."/>
            <person name="Boore J.L."/>
            <person name="Busam D."/>
            <person name="Dumas B."/>
            <person name="Ferriera S."/>
            <person name="Fuerstenberg S.I."/>
            <person name="Gachon C.M."/>
            <person name="Gaulin E."/>
            <person name="Govers F."/>
            <person name="Grenville-Briggs L."/>
            <person name="Horner N."/>
            <person name="Hostetler J."/>
            <person name="Jiang R.H."/>
            <person name="Johnson J."/>
            <person name="Krajaejun T."/>
            <person name="Lin H."/>
            <person name="Meijer H.J."/>
            <person name="Moore B."/>
            <person name="Morris P."/>
            <person name="Phuntmart V."/>
            <person name="Puiu D."/>
            <person name="Shetty J."/>
            <person name="Stajich J.E."/>
            <person name="Tripathy S."/>
            <person name="Wawra S."/>
            <person name="van West P."/>
            <person name="Whitty B.R."/>
            <person name="Coutinho P.M."/>
            <person name="Henrissat B."/>
            <person name="Martin F."/>
            <person name="Thomas P.D."/>
            <person name="Tyler B.M."/>
            <person name="De Vries R.P."/>
            <person name="Kamoun S."/>
            <person name="Yandell M."/>
            <person name="Tisserat N."/>
            <person name="Buell C.R."/>
        </authorList>
    </citation>
    <scope>NUCLEOTIDE SEQUENCE</scope>
    <source>
        <strain evidence="5">DAOM:BR144</strain>
    </source>
</reference>
<dbReference type="PANTHER" id="PTHR10655:SF70">
    <property type="entry name" value="PHOSPHOLIPASE_CARBOXYLESTERASE_THIOESTERASE DOMAIN-CONTAINING PROTEIN"/>
    <property type="match status" value="1"/>
</dbReference>
<dbReference type="EnsemblProtists" id="PYU1_T010011">
    <property type="protein sequence ID" value="PYU1_T010011"/>
    <property type="gene ID" value="PYU1_G009992"/>
</dbReference>
<dbReference type="GO" id="GO:0052689">
    <property type="term" value="F:carboxylic ester hydrolase activity"/>
    <property type="evidence" value="ECO:0007669"/>
    <property type="project" value="TreeGrafter"/>
</dbReference>
<dbReference type="STRING" id="431595.K3WYG2"/>
<evidence type="ECO:0000313" key="4">
    <source>
        <dbReference type="EnsemblProtists" id="PYU1_T010011"/>
    </source>
</evidence>
<dbReference type="EMBL" id="GL376624">
    <property type="status" value="NOT_ANNOTATED_CDS"/>
    <property type="molecule type" value="Genomic_DNA"/>
</dbReference>
<dbReference type="GO" id="GO:0005737">
    <property type="term" value="C:cytoplasm"/>
    <property type="evidence" value="ECO:0007669"/>
    <property type="project" value="TreeGrafter"/>
</dbReference>
<sequence length="316" mass="34789">MNAPQQLELVRVHDAAGLALVRIRSGGDGSGSSEGATKWIPWPPSAADASSSSSDGTEPSVELRKSDFAPDTHFQTAASADGHPPQNVLVFLHGRGDNEAPFAKLGAQMALPQTAVISLRAPVELPFGLGNTWYNDLDDDFDVIPPHVSHTTRSERLAVAKHFVWDFLRVLHTVYGWQYERMFLFGFSQGACLTYHVLMTLPASIRLGGVVLVAGGYIVGPHSADYAAPSDAETPVLGVWGSNDAVYPTSLTLHTEKLFVKRYAKALFTKYIARNKSHEMIRTRDEMLQIMTFFSTHLYLKNMALEARSDLIEIKY</sequence>